<comment type="caution">
    <text evidence="3">The sequence shown here is derived from an EMBL/GenBank/DDBJ whole genome shotgun (WGS) entry which is preliminary data.</text>
</comment>
<keyword evidence="1" id="KW-1133">Transmembrane helix</keyword>
<feature type="transmembrane region" description="Helical" evidence="1">
    <location>
        <begin position="145"/>
        <end position="163"/>
    </location>
</feature>
<gene>
    <name evidence="3" type="ORF">B4088_2444</name>
</gene>
<keyword evidence="1" id="KW-0472">Membrane</keyword>
<feature type="signal peptide" evidence="2">
    <location>
        <begin position="1"/>
        <end position="26"/>
    </location>
</feature>
<proteinExistence type="predicted"/>
<name>A0A161T609_BACCE</name>
<keyword evidence="1" id="KW-0812">Transmembrane</keyword>
<evidence type="ECO:0000256" key="1">
    <source>
        <dbReference type="SAM" id="Phobius"/>
    </source>
</evidence>
<protein>
    <submittedName>
        <fullName evidence="3">Uncharacterized protein</fullName>
    </submittedName>
</protein>
<keyword evidence="2" id="KW-0732">Signal</keyword>
<dbReference type="PATRIC" id="fig|1396.535.peg.4404"/>
<feature type="chain" id="PRO_5007826902" evidence="2">
    <location>
        <begin position="27"/>
        <end position="172"/>
    </location>
</feature>
<dbReference type="RefSeq" id="WP_063260942.1">
    <property type="nucleotide sequence ID" value="NZ_LJKE01000043.1"/>
</dbReference>
<organism evidence="3 4">
    <name type="scientific">Bacillus cereus</name>
    <dbReference type="NCBI Taxonomy" id="1396"/>
    <lineage>
        <taxon>Bacteria</taxon>
        <taxon>Bacillati</taxon>
        <taxon>Bacillota</taxon>
        <taxon>Bacilli</taxon>
        <taxon>Bacillales</taxon>
        <taxon>Bacillaceae</taxon>
        <taxon>Bacillus</taxon>
        <taxon>Bacillus cereus group</taxon>
    </lineage>
</organism>
<accession>A0A161T609</accession>
<evidence type="ECO:0000256" key="2">
    <source>
        <dbReference type="SAM" id="SignalP"/>
    </source>
</evidence>
<sequence>MRTLKMLFLTSISILSLFCVGINTHAETTHLKVHPGKIKMDERVKSGTNKHLYKYYVENDGEHDLKVSIVPSGYLESKTTELTIRKGERKYFDVNLEIPKNAVAGKKTDYLTVKSVTDENSYTVKLSAKVEYEISQTNKDTIYKSFYFIPPIIIGLFALLFLFRKTRNAKRN</sequence>
<evidence type="ECO:0000313" key="3">
    <source>
        <dbReference type="EMBL" id="KZD66328.1"/>
    </source>
</evidence>
<evidence type="ECO:0000313" key="4">
    <source>
        <dbReference type="Proteomes" id="UP000076482"/>
    </source>
</evidence>
<dbReference type="Proteomes" id="UP000076482">
    <property type="component" value="Unassembled WGS sequence"/>
</dbReference>
<reference evidence="3 4" key="1">
    <citation type="submission" date="2015-09" db="EMBL/GenBank/DDBJ databases">
        <title>Bacillus cereus food isolates.</title>
        <authorList>
            <person name="Boekhorst J."/>
        </authorList>
    </citation>
    <scope>NUCLEOTIDE SEQUENCE [LARGE SCALE GENOMIC DNA]</scope>
    <source>
        <strain evidence="3 4">B4088</strain>
    </source>
</reference>
<dbReference type="EMBL" id="LJKE01000043">
    <property type="protein sequence ID" value="KZD66328.1"/>
    <property type="molecule type" value="Genomic_DNA"/>
</dbReference>
<dbReference type="AlphaFoldDB" id="A0A161T609"/>